<dbReference type="PANTHER" id="PTHR17490:SF16">
    <property type="entry name" value="THREONYLCARBAMOYL-AMP SYNTHASE"/>
    <property type="match status" value="1"/>
</dbReference>
<evidence type="ECO:0000256" key="3">
    <source>
        <dbReference type="ARBA" id="ARBA00012584"/>
    </source>
</evidence>
<accession>A0A133VHB1</accession>
<evidence type="ECO:0000256" key="5">
    <source>
        <dbReference type="ARBA" id="ARBA00022679"/>
    </source>
</evidence>
<dbReference type="InterPro" id="IPR006070">
    <property type="entry name" value="Sua5-like_dom"/>
</dbReference>
<evidence type="ECO:0000256" key="10">
    <source>
        <dbReference type="ARBA" id="ARBA00029774"/>
    </source>
</evidence>
<evidence type="ECO:0000256" key="1">
    <source>
        <dbReference type="ARBA" id="ARBA00004496"/>
    </source>
</evidence>
<dbReference type="GO" id="GO:0005737">
    <property type="term" value="C:cytoplasm"/>
    <property type="evidence" value="ECO:0007669"/>
    <property type="project" value="UniProtKB-SubCell"/>
</dbReference>
<evidence type="ECO:0000256" key="6">
    <source>
        <dbReference type="ARBA" id="ARBA00022694"/>
    </source>
</evidence>
<dbReference type="EC" id="2.7.7.87" evidence="3"/>
<dbReference type="InterPro" id="IPR050156">
    <property type="entry name" value="TC-AMP_synthase_SUA5"/>
</dbReference>
<protein>
    <recommendedName>
        <fullName evidence="10">L-threonylcarbamoyladenylate synthase</fullName>
        <ecNumber evidence="3">2.7.7.87</ecNumber>
    </recommendedName>
    <alternativeName>
        <fullName evidence="10">L-threonylcarbamoyladenylate synthase</fullName>
    </alternativeName>
</protein>
<organism evidence="13 14">
    <name type="scientific">candidate division MSBL1 archaeon SCGC-AAA382F02</name>
    <dbReference type="NCBI Taxonomy" id="1698282"/>
    <lineage>
        <taxon>Archaea</taxon>
        <taxon>Methanobacteriati</taxon>
        <taxon>Methanobacteriota</taxon>
        <taxon>candidate division MSBL1</taxon>
    </lineage>
</organism>
<evidence type="ECO:0000256" key="8">
    <source>
        <dbReference type="ARBA" id="ARBA00022741"/>
    </source>
</evidence>
<keyword evidence="7" id="KW-0548">Nucleotidyltransferase</keyword>
<evidence type="ECO:0000313" key="14">
    <source>
        <dbReference type="Proteomes" id="UP000070491"/>
    </source>
</evidence>
<comment type="similarity">
    <text evidence="2">Belongs to the SUA5 family.</text>
</comment>
<dbReference type="GO" id="GO:0008033">
    <property type="term" value="P:tRNA processing"/>
    <property type="evidence" value="ECO:0007669"/>
    <property type="project" value="UniProtKB-KW"/>
</dbReference>
<comment type="catalytic activity">
    <reaction evidence="11">
        <text>L-threonine + hydrogencarbonate + ATP = L-threonylcarbamoyladenylate + diphosphate + H2O</text>
        <dbReference type="Rhea" id="RHEA:36407"/>
        <dbReference type="ChEBI" id="CHEBI:15377"/>
        <dbReference type="ChEBI" id="CHEBI:17544"/>
        <dbReference type="ChEBI" id="CHEBI:30616"/>
        <dbReference type="ChEBI" id="CHEBI:33019"/>
        <dbReference type="ChEBI" id="CHEBI:57926"/>
        <dbReference type="ChEBI" id="CHEBI:73682"/>
        <dbReference type="EC" id="2.7.7.87"/>
    </reaction>
</comment>
<dbReference type="SUPFAM" id="SSF55821">
    <property type="entry name" value="YrdC/RibB"/>
    <property type="match status" value="1"/>
</dbReference>
<comment type="subcellular location">
    <subcellularLocation>
        <location evidence="1">Cytoplasm</location>
    </subcellularLocation>
</comment>
<comment type="caution">
    <text evidence="13">The sequence shown here is derived from an EMBL/GenBank/DDBJ whole genome shotgun (WGS) entry which is preliminary data.</text>
</comment>
<evidence type="ECO:0000256" key="9">
    <source>
        <dbReference type="ARBA" id="ARBA00022840"/>
    </source>
</evidence>
<evidence type="ECO:0000256" key="4">
    <source>
        <dbReference type="ARBA" id="ARBA00022490"/>
    </source>
</evidence>
<evidence type="ECO:0000256" key="7">
    <source>
        <dbReference type="ARBA" id="ARBA00022695"/>
    </source>
</evidence>
<keyword evidence="5" id="KW-0808">Transferase</keyword>
<dbReference type="GO" id="GO:0005524">
    <property type="term" value="F:ATP binding"/>
    <property type="evidence" value="ECO:0007669"/>
    <property type="project" value="UniProtKB-KW"/>
</dbReference>
<proteinExistence type="inferred from homology"/>
<dbReference type="Pfam" id="PF01300">
    <property type="entry name" value="Sua5_yciO_yrdC"/>
    <property type="match status" value="1"/>
</dbReference>
<name>A0A133VHB1_9EURY</name>
<reference evidence="13 14" key="1">
    <citation type="journal article" date="2016" name="Sci. Rep.">
        <title>Metabolic traits of an uncultured archaeal lineage -MSBL1- from brine pools of the Red Sea.</title>
        <authorList>
            <person name="Mwirichia R."/>
            <person name="Alam I."/>
            <person name="Rashid M."/>
            <person name="Vinu M."/>
            <person name="Ba-Alawi W."/>
            <person name="Anthony Kamau A."/>
            <person name="Kamanda Ngugi D."/>
            <person name="Goker M."/>
            <person name="Klenk H.P."/>
            <person name="Bajic V."/>
            <person name="Stingl U."/>
        </authorList>
    </citation>
    <scope>NUCLEOTIDE SEQUENCE [LARGE SCALE GENOMIC DNA]</scope>
    <source>
        <strain evidence="13">SCGC-AAA382F02</strain>
    </source>
</reference>
<evidence type="ECO:0000259" key="12">
    <source>
        <dbReference type="PROSITE" id="PS51163"/>
    </source>
</evidence>
<dbReference type="Proteomes" id="UP000070491">
    <property type="component" value="Unassembled WGS sequence"/>
</dbReference>
<dbReference type="EMBL" id="LHYG01000033">
    <property type="protein sequence ID" value="KXB05827.1"/>
    <property type="molecule type" value="Genomic_DNA"/>
</dbReference>
<keyword evidence="8" id="KW-0547">Nucleotide-binding</keyword>
<evidence type="ECO:0000256" key="2">
    <source>
        <dbReference type="ARBA" id="ARBA00007663"/>
    </source>
</evidence>
<dbReference type="PANTHER" id="PTHR17490">
    <property type="entry name" value="SUA5"/>
    <property type="match status" value="1"/>
</dbReference>
<sequence length="209" mass="22216">MVEILSVKEEKPDSEKLERAAKVLKNGDLVIYPTETVYGIATDATSDEATAKVFKAKARPLEKPISAAVDSLSMSYYVGKVTSQEEILIEEFLPGPLTVLVEARPAVSEILSAGTGKIGIRIPDNSVALELIKTVGGPITSTSANVSGSPAPARLDEAIDQLEKHVELALDVGELPIGEPSTVVDVTGEDIRILREGPISKSDIRSVLK</sequence>
<dbReference type="GO" id="GO:0003725">
    <property type="term" value="F:double-stranded RNA binding"/>
    <property type="evidence" value="ECO:0007669"/>
    <property type="project" value="InterPro"/>
</dbReference>
<dbReference type="NCBIfam" id="TIGR00057">
    <property type="entry name" value="L-threonylcarbamoyladenylate synthase"/>
    <property type="match status" value="1"/>
</dbReference>
<dbReference type="GO" id="GO:0061710">
    <property type="term" value="F:L-threonylcarbamoyladenylate synthase"/>
    <property type="evidence" value="ECO:0007669"/>
    <property type="project" value="UniProtKB-EC"/>
</dbReference>
<dbReference type="GO" id="GO:0000049">
    <property type="term" value="F:tRNA binding"/>
    <property type="evidence" value="ECO:0007669"/>
    <property type="project" value="TreeGrafter"/>
</dbReference>
<keyword evidence="9" id="KW-0067">ATP-binding</keyword>
<keyword evidence="14" id="KW-1185">Reference proteome</keyword>
<feature type="domain" description="YrdC-like" evidence="12">
    <location>
        <begin position="14"/>
        <end position="199"/>
    </location>
</feature>
<dbReference type="Gene3D" id="3.90.870.10">
    <property type="entry name" value="DHBP synthase"/>
    <property type="match status" value="1"/>
</dbReference>
<evidence type="ECO:0000256" key="11">
    <source>
        <dbReference type="ARBA" id="ARBA00048366"/>
    </source>
</evidence>
<dbReference type="PROSITE" id="PS51163">
    <property type="entry name" value="YRDC"/>
    <property type="match status" value="1"/>
</dbReference>
<keyword evidence="4" id="KW-0963">Cytoplasm</keyword>
<gene>
    <name evidence="13" type="ORF">AKJ53_01910</name>
</gene>
<dbReference type="GO" id="GO:0006450">
    <property type="term" value="P:regulation of translational fidelity"/>
    <property type="evidence" value="ECO:0007669"/>
    <property type="project" value="TreeGrafter"/>
</dbReference>
<dbReference type="AlphaFoldDB" id="A0A133VHB1"/>
<evidence type="ECO:0000313" key="13">
    <source>
        <dbReference type="EMBL" id="KXB05827.1"/>
    </source>
</evidence>
<dbReference type="InterPro" id="IPR017945">
    <property type="entry name" value="DHBP_synth_RibB-like_a/b_dom"/>
</dbReference>
<keyword evidence="6" id="KW-0819">tRNA processing</keyword>